<dbReference type="Pfam" id="PF14905">
    <property type="entry name" value="OMP_b-brl_3"/>
    <property type="match status" value="1"/>
</dbReference>
<dbReference type="InterPro" id="IPR008969">
    <property type="entry name" value="CarboxyPept-like_regulatory"/>
</dbReference>
<evidence type="ECO:0000313" key="5">
    <source>
        <dbReference type="EMBL" id="PWJ43281.1"/>
    </source>
</evidence>
<name>A0A315ZCL4_SEDFL</name>
<dbReference type="SUPFAM" id="SSF49464">
    <property type="entry name" value="Carboxypeptidase regulatory domain-like"/>
    <property type="match status" value="1"/>
</dbReference>
<evidence type="ECO:0000259" key="4">
    <source>
        <dbReference type="Pfam" id="PF14905"/>
    </source>
</evidence>
<keyword evidence="6" id="KW-1185">Reference proteome</keyword>
<organism evidence="5 6">
    <name type="scientific">Sediminitomix flava</name>
    <dbReference type="NCBI Taxonomy" id="379075"/>
    <lineage>
        <taxon>Bacteria</taxon>
        <taxon>Pseudomonadati</taxon>
        <taxon>Bacteroidota</taxon>
        <taxon>Cytophagia</taxon>
        <taxon>Cytophagales</taxon>
        <taxon>Flammeovirgaceae</taxon>
        <taxon>Sediminitomix</taxon>
    </lineage>
</organism>
<dbReference type="GO" id="GO:0009279">
    <property type="term" value="C:cell outer membrane"/>
    <property type="evidence" value="ECO:0007669"/>
    <property type="project" value="UniProtKB-SubCell"/>
</dbReference>
<sequence>MTKLLLLLTFLLTNTYLVFAQYTIKGNVKSEKGESLPYSNIILHPKDSKKIEGSAVSDDNGVYQITNIEKGEYWMEVVTLGYTSFSTDPFLLDTDKVLDFKLAEDVEVLEEVAVKATVNNIRETAGKLVVDLASSSLVNTNLQDVMKKIPGVIMMNGRLSYGGQQGIRILINGKSTNYMDTESLLQDFPAENIEKVELIQNPGAEFEAEGSGPIINVILKKNAKFGTHGNVKLNLGYDNQEEYGSSFAIGGLKNKINWQFNSGYRRSSWLDDLEIERTVKDDIYTQKTYSPYYPQYARMGGSLDYYLNKFHTVGLSSRLRHSDSERINENRTTISEAEQKNELLTNTRYDNNSTVFNVNPYYQFEKDKHSINFDLNYVSYANFNNSTLFEVGGEGIPFDDLNYEQDGTYQIVTAKGDYKWTKNDNLTFYAGSKYDVVETGSDLKTYVSENNEFIFDEAQSNLFTINEEIFALYSKIDAKYKDWDFSGGLRWEYSETKGVSQNTETQSKPRIISKLFPSMSIGRKLSKHFGTNLNYNYRISRPPYSSLNTFVYYYDPYTSEQGNPNIIPQYTNSLQFSLTYDEQPFFSVGYKETSDHLFEYISQDDETGQISRALINIDHYNNWNIRAFAPLSFHKKMDGYTGFIVNYNEYLDDQLTPILDLSKWSLTWYTSLEYELPWDIHSELSAYYVTGGLEGQIEHDWIADISFALSKSFAENKYKVYLGINDILNRTFNGTINSNQINGRLVNDWSRQNVYMSLTYNFGSDFKKKGRRRNSSQDIENRIKSNN</sequence>
<evidence type="ECO:0000256" key="2">
    <source>
        <dbReference type="ARBA" id="ARBA00023136"/>
    </source>
</evidence>
<dbReference type="Proteomes" id="UP000245535">
    <property type="component" value="Unassembled WGS sequence"/>
</dbReference>
<feature type="domain" description="Outer membrane protein beta-barrel" evidence="4">
    <location>
        <begin position="363"/>
        <end position="760"/>
    </location>
</feature>
<protein>
    <submittedName>
        <fullName evidence="5">Outer membrane receptor protein involved in Fe transport</fullName>
    </submittedName>
</protein>
<accession>A0A315ZCL4</accession>
<gene>
    <name evidence="5" type="ORF">BC781_102830</name>
</gene>
<keyword evidence="3" id="KW-0998">Cell outer membrane</keyword>
<dbReference type="RefSeq" id="WP_109617694.1">
    <property type="nucleotide sequence ID" value="NZ_QGDO01000002.1"/>
</dbReference>
<dbReference type="Gene3D" id="2.40.170.20">
    <property type="entry name" value="TonB-dependent receptor, beta-barrel domain"/>
    <property type="match status" value="1"/>
</dbReference>
<dbReference type="OrthoDB" id="905812at2"/>
<reference evidence="5 6" key="1">
    <citation type="submission" date="2018-03" db="EMBL/GenBank/DDBJ databases">
        <title>Genomic Encyclopedia of Archaeal and Bacterial Type Strains, Phase II (KMG-II): from individual species to whole genera.</title>
        <authorList>
            <person name="Goeker M."/>
        </authorList>
    </citation>
    <scope>NUCLEOTIDE SEQUENCE [LARGE SCALE GENOMIC DNA]</scope>
    <source>
        <strain evidence="5 6">DSM 28229</strain>
    </source>
</reference>
<evidence type="ECO:0000256" key="1">
    <source>
        <dbReference type="ARBA" id="ARBA00004442"/>
    </source>
</evidence>
<dbReference type="InterPro" id="IPR041700">
    <property type="entry name" value="OMP_b-brl_3"/>
</dbReference>
<dbReference type="Pfam" id="PF13620">
    <property type="entry name" value="CarboxypepD_reg"/>
    <property type="match status" value="1"/>
</dbReference>
<comment type="subcellular location">
    <subcellularLocation>
        <location evidence="1">Cell outer membrane</location>
    </subcellularLocation>
</comment>
<dbReference type="EMBL" id="QGDO01000002">
    <property type="protein sequence ID" value="PWJ43281.1"/>
    <property type="molecule type" value="Genomic_DNA"/>
</dbReference>
<dbReference type="SUPFAM" id="SSF56935">
    <property type="entry name" value="Porins"/>
    <property type="match status" value="1"/>
</dbReference>
<proteinExistence type="predicted"/>
<evidence type="ECO:0000256" key="3">
    <source>
        <dbReference type="ARBA" id="ARBA00023237"/>
    </source>
</evidence>
<keyword evidence="5" id="KW-0675">Receptor</keyword>
<dbReference type="InterPro" id="IPR036942">
    <property type="entry name" value="Beta-barrel_TonB_sf"/>
</dbReference>
<dbReference type="AlphaFoldDB" id="A0A315ZCL4"/>
<dbReference type="Gene3D" id="2.60.40.1120">
    <property type="entry name" value="Carboxypeptidase-like, regulatory domain"/>
    <property type="match status" value="1"/>
</dbReference>
<comment type="caution">
    <text evidence="5">The sequence shown here is derived from an EMBL/GenBank/DDBJ whole genome shotgun (WGS) entry which is preliminary data.</text>
</comment>
<keyword evidence="2" id="KW-0472">Membrane</keyword>
<evidence type="ECO:0000313" key="6">
    <source>
        <dbReference type="Proteomes" id="UP000245535"/>
    </source>
</evidence>